<dbReference type="Gene3D" id="3.40.50.720">
    <property type="entry name" value="NAD(P)-binding Rossmann-like Domain"/>
    <property type="match status" value="1"/>
</dbReference>
<proteinExistence type="inferred from homology"/>
<dbReference type="GO" id="GO:0019305">
    <property type="term" value="P:dTDP-rhamnose biosynthetic process"/>
    <property type="evidence" value="ECO:0007669"/>
    <property type="project" value="UniProtKB-UniPathway"/>
</dbReference>
<dbReference type="Gene3D" id="3.90.25.10">
    <property type="entry name" value="UDP-galactose 4-epimerase, domain 1"/>
    <property type="match status" value="1"/>
</dbReference>
<dbReference type="OrthoDB" id="9803892at2"/>
<dbReference type="EC" id="1.1.1.133" evidence="3 6"/>
<evidence type="ECO:0000313" key="9">
    <source>
        <dbReference type="Proteomes" id="UP000292347"/>
    </source>
</evidence>
<dbReference type="Pfam" id="PF04321">
    <property type="entry name" value="RmlD_sub_bind"/>
    <property type="match status" value="1"/>
</dbReference>
<gene>
    <name evidence="8" type="ORF">EO081_06135</name>
</gene>
<dbReference type="InterPro" id="IPR029903">
    <property type="entry name" value="RmlD-like-bd"/>
</dbReference>
<name>A0A4Q2IWS8_9SPHN</name>
<dbReference type="PANTHER" id="PTHR10491">
    <property type="entry name" value="DTDP-4-DEHYDRORHAMNOSE REDUCTASE"/>
    <property type="match status" value="1"/>
</dbReference>
<dbReference type="GO" id="GO:0004553">
    <property type="term" value="F:hydrolase activity, hydrolyzing O-glycosyl compounds"/>
    <property type="evidence" value="ECO:0007669"/>
    <property type="project" value="InterPro"/>
</dbReference>
<dbReference type="InterPro" id="IPR005913">
    <property type="entry name" value="dTDP_dehydrorham_reduct"/>
</dbReference>
<dbReference type="Gene3D" id="3.20.20.80">
    <property type="entry name" value="Glycosidases"/>
    <property type="match status" value="1"/>
</dbReference>
<feature type="domain" description="RmlD-like substrate binding" evidence="7">
    <location>
        <begin position="442"/>
        <end position="695"/>
    </location>
</feature>
<evidence type="ECO:0000256" key="3">
    <source>
        <dbReference type="ARBA" id="ARBA00012929"/>
    </source>
</evidence>
<protein>
    <recommendedName>
        <fullName evidence="4 6">dTDP-4-dehydrorhamnose reductase</fullName>
        <ecNumber evidence="3 6">1.1.1.133</ecNumber>
    </recommendedName>
</protein>
<dbReference type="SUPFAM" id="SSF51445">
    <property type="entry name" value="(Trans)glycosidases"/>
    <property type="match status" value="1"/>
</dbReference>
<dbReference type="InterPro" id="IPR036291">
    <property type="entry name" value="NAD(P)-bd_dom_sf"/>
</dbReference>
<dbReference type="RefSeq" id="WP_129340982.1">
    <property type="nucleotide sequence ID" value="NZ_JACIDD010000001.1"/>
</dbReference>
<evidence type="ECO:0000256" key="5">
    <source>
        <dbReference type="ARBA" id="ARBA00048200"/>
    </source>
</evidence>
<dbReference type="GO" id="GO:0005975">
    <property type="term" value="P:carbohydrate metabolic process"/>
    <property type="evidence" value="ECO:0007669"/>
    <property type="project" value="InterPro"/>
</dbReference>
<evidence type="ECO:0000313" key="8">
    <source>
        <dbReference type="EMBL" id="RXZ35209.1"/>
    </source>
</evidence>
<evidence type="ECO:0000256" key="1">
    <source>
        <dbReference type="ARBA" id="ARBA00004781"/>
    </source>
</evidence>
<dbReference type="InterPro" id="IPR017853">
    <property type="entry name" value="GH"/>
</dbReference>
<dbReference type="Proteomes" id="UP000292347">
    <property type="component" value="Unassembled WGS sequence"/>
</dbReference>
<evidence type="ECO:0000256" key="6">
    <source>
        <dbReference type="RuleBase" id="RU364082"/>
    </source>
</evidence>
<comment type="function">
    <text evidence="6">Catalyzes the reduction of dTDP-6-deoxy-L-lyxo-4-hexulose to yield dTDP-L-rhamnose.</text>
</comment>
<dbReference type="AlphaFoldDB" id="A0A4Q2IWS8"/>
<evidence type="ECO:0000259" key="7">
    <source>
        <dbReference type="Pfam" id="PF04321"/>
    </source>
</evidence>
<dbReference type="UniPathway" id="UPA00124"/>
<comment type="caution">
    <text evidence="8">The sequence shown here is derived from an EMBL/GenBank/DDBJ whole genome shotgun (WGS) entry which is preliminary data.</text>
</comment>
<keyword evidence="6" id="KW-0560">Oxidoreductase</keyword>
<sequence length="729" mass="79546">MPDIELWGGVECTVNRTRDGYLDQCRLSGHHDRSSDLDRFAELGLKALRYPVLWERVAPRGPDGADWRWSDERLGRLRALGIRPIVGLVHHGSGPPCTNLLDPGFAPGLARFAGQVAQRYPWLEAWTPVNEPLTTARFSALYGHWYPHAADEGSFWLALLNQIDGVRLAMQAVRRVNPGAQLIQTDDLGRAYATTRLTEQAAFENLRRWAGWDLLFGRVTRHHPLWERIAVFGLGDRLQAIADAPCPPDIVGVNHYLTSDRFLDHRLQCYPPSTHGGNGRLAYADTEAIRVLDPPPAGLAGAVREAWQRYHTPVAITEVHNGCTREEQLRWAAEAWDTACALRELGGDLRAVTAWSLLGSHGWDTLLTGSGSYEPGVFDVSSGTPRPTALAALWRGFPTGAPRHPLAQQAGWWRRPERLLHPPLPHPGTTRRHDAGPATPPLLILGATGTLGQALARACSARHITYVLSDRSLIDLQRPQSFGRTLDEIAPWAVVNAAGWVRVDAAEEDEEACHRSNATGAVALAQACAERGIGYLGFSSDLVFAGDQDRPYVESDPVRPLNAYGRSKAAMEAGCAGLDNALIVRTAAFFSPHDRFNFAQAVLDTLEAGGTFDAARDHVVTPSYVPQLVDAALDLLIDGATGLWHLSNGEVLSWAEFGKRIATCAGHDADRVKAITGPLPDWRAPRPGAVGLATQRGAPLGSLDDAIQRFVRERSALRASAQRPVRVVG</sequence>
<keyword evidence="6" id="KW-0521">NADP</keyword>
<comment type="catalytic activity">
    <reaction evidence="5 6">
        <text>dTDP-beta-L-rhamnose + NADP(+) = dTDP-4-dehydro-beta-L-rhamnose + NADPH + H(+)</text>
        <dbReference type="Rhea" id="RHEA:21796"/>
        <dbReference type="ChEBI" id="CHEBI:15378"/>
        <dbReference type="ChEBI" id="CHEBI:57510"/>
        <dbReference type="ChEBI" id="CHEBI:57783"/>
        <dbReference type="ChEBI" id="CHEBI:58349"/>
        <dbReference type="ChEBI" id="CHEBI:62830"/>
        <dbReference type="EC" id="1.1.1.133"/>
    </reaction>
</comment>
<dbReference type="CDD" id="cd05254">
    <property type="entry name" value="dTDP_HR_like_SDR_e"/>
    <property type="match status" value="1"/>
</dbReference>
<comment type="similarity">
    <text evidence="2 6">Belongs to the dTDP-4-dehydrorhamnose reductase family.</text>
</comment>
<organism evidence="8 9">
    <name type="scientific">Sphingomonas desiccabilis</name>
    <dbReference type="NCBI Taxonomy" id="429134"/>
    <lineage>
        <taxon>Bacteria</taxon>
        <taxon>Pseudomonadati</taxon>
        <taxon>Pseudomonadota</taxon>
        <taxon>Alphaproteobacteria</taxon>
        <taxon>Sphingomonadales</taxon>
        <taxon>Sphingomonadaceae</taxon>
        <taxon>Sphingomonas</taxon>
    </lineage>
</organism>
<reference evidence="8 9" key="1">
    <citation type="submission" date="2019-01" db="EMBL/GenBank/DDBJ databases">
        <title>Sphingomonas mucosissima sp. nov. and Sphingomonas desiccabilis sp. nov., from biological soil crusts in the Colorado Plateau, USA.</title>
        <authorList>
            <person name="Zhu D."/>
        </authorList>
    </citation>
    <scope>NUCLEOTIDE SEQUENCE [LARGE SCALE GENOMIC DNA]</scope>
    <source>
        <strain evidence="8 9">CP1D</strain>
    </source>
</reference>
<dbReference type="InterPro" id="IPR001360">
    <property type="entry name" value="Glyco_hydro_1"/>
</dbReference>
<dbReference type="Pfam" id="PF00232">
    <property type="entry name" value="Glyco_hydro_1"/>
    <property type="match status" value="1"/>
</dbReference>
<comment type="pathway">
    <text evidence="1 6">Carbohydrate biosynthesis; dTDP-L-rhamnose biosynthesis.</text>
</comment>
<dbReference type="GO" id="GO:0008831">
    <property type="term" value="F:dTDP-4-dehydrorhamnose reductase activity"/>
    <property type="evidence" value="ECO:0007669"/>
    <property type="project" value="UniProtKB-EC"/>
</dbReference>
<evidence type="ECO:0000256" key="4">
    <source>
        <dbReference type="ARBA" id="ARBA00017099"/>
    </source>
</evidence>
<dbReference type="PANTHER" id="PTHR10491:SF4">
    <property type="entry name" value="METHIONINE ADENOSYLTRANSFERASE 2 SUBUNIT BETA"/>
    <property type="match status" value="1"/>
</dbReference>
<evidence type="ECO:0000256" key="2">
    <source>
        <dbReference type="ARBA" id="ARBA00010944"/>
    </source>
</evidence>
<keyword evidence="9" id="KW-1185">Reference proteome</keyword>
<dbReference type="EMBL" id="SDPT01000001">
    <property type="protein sequence ID" value="RXZ35209.1"/>
    <property type="molecule type" value="Genomic_DNA"/>
</dbReference>
<dbReference type="SUPFAM" id="SSF51735">
    <property type="entry name" value="NAD(P)-binding Rossmann-fold domains"/>
    <property type="match status" value="1"/>
</dbReference>
<comment type="cofactor">
    <cofactor evidence="6">
        <name>Mg(2+)</name>
        <dbReference type="ChEBI" id="CHEBI:18420"/>
    </cofactor>
    <text evidence="6">Binds 1 Mg(2+) ion per monomer.</text>
</comment>
<accession>A0A4Q2IWS8</accession>